<keyword evidence="5 6" id="KW-0472">Membrane</keyword>
<evidence type="ECO:0000256" key="1">
    <source>
        <dbReference type="ARBA" id="ARBA00004651"/>
    </source>
</evidence>
<evidence type="ECO:0000256" key="4">
    <source>
        <dbReference type="ARBA" id="ARBA00022989"/>
    </source>
</evidence>
<organism evidence="7 8">
    <name type="scientific">Exilibacterium tricleocarpae</name>
    <dbReference type="NCBI Taxonomy" id="2591008"/>
    <lineage>
        <taxon>Bacteria</taxon>
        <taxon>Pseudomonadati</taxon>
        <taxon>Pseudomonadota</taxon>
        <taxon>Gammaproteobacteria</taxon>
        <taxon>Cellvibrionales</taxon>
        <taxon>Cellvibrionaceae</taxon>
        <taxon>Exilibacterium</taxon>
    </lineage>
</organism>
<comment type="caution">
    <text evidence="7">The sequence shown here is derived from an EMBL/GenBank/DDBJ whole genome shotgun (WGS) entry which is preliminary data.</text>
</comment>
<dbReference type="RefSeq" id="WP_142903308.1">
    <property type="nucleotide sequence ID" value="NZ_ML660089.1"/>
</dbReference>
<dbReference type="InterPro" id="IPR050833">
    <property type="entry name" value="Poly_Biosynth_Transport"/>
</dbReference>
<feature type="transmembrane region" description="Helical" evidence="6">
    <location>
        <begin position="316"/>
        <end position="340"/>
    </location>
</feature>
<keyword evidence="8" id="KW-1185">Reference proteome</keyword>
<dbReference type="Proteomes" id="UP000319732">
    <property type="component" value="Unassembled WGS sequence"/>
</dbReference>
<proteinExistence type="predicted"/>
<dbReference type="EMBL" id="VHSG01000006">
    <property type="protein sequence ID" value="TQV84228.1"/>
    <property type="molecule type" value="Genomic_DNA"/>
</dbReference>
<feature type="transmembrane region" description="Helical" evidence="6">
    <location>
        <begin position="124"/>
        <end position="145"/>
    </location>
</feature>
<keyword evidence="4 6" id="KW-1133">Transmembrane helix</keyword>
<dbReference type="PANTHER" id="PTHR30250:SF11">
    <property type="entry name" value="O-ANTIGEN TRANSPORTER-RELATED"/>
    <property type="match status" value="1"/>
</dbReference>
<dbReference type="PANTHER" id="PTHR30250">
    <property type="entry name" value="PST FAMILY PREDICTED COLANIC ACID TRANSPORTER"/>
    <property type="match status" value="1"/>
</dbReference>
<accession>A0A545U447</accession>
<reference evidence="7 8" key="1">
    <citation type="submission" date="2019-06" db="EMBL/GenBank/DDBJ databases">
        <title>Whole genome sequence for Cellvibrionaceae sp. R142.</title>
        <authorList>
            <person name="Wang G."/>
        </authorList>
    </citation>
    <scope>NUCLEOTIDE SEQUENCE [LARGE SCALE GENOMIC DNA]</scope>
    <source>
        <strain evidence="7 8">R142</strain>
    </source>
</reference>
<evidence type="ECO:0000256" key="6">
    <source>
        <dbReference type="SAM" id="Phobius"/>
    </source>
</evidence>
<evidence type="ECO:0000256" key="3">
    <source>
        <dbReference type="ARBA" id="ARBA00022692"/>
    </source>
</evidence>
<feature type="transmembrane region" description="Helical" evidence="6">
    <location>
        <begin position="182"/>
        <end position="205"/>
    </location>
</feature>
<feature type="transmembrane region" description="Helical" evidence="6">
    <location>
        <begin position="346"/>
        <end position="365"/>
    </location>
</feature>
<feature type="transmembrane region" description="Helical" evidence="6">
    <location>
        <begin position="12"/>
        <end position="33"/>
    </location>
</feature>
<evidence type="ECO:0000256" key="5">
    <source>
        <dbReference type="ARBA" id="ARBA00023136"/>
    </source>
</evidence>
<dbReference type="GO" id="GO:0005886">
    <property type="term" value="C:plasma membrane"/>
    <property type="evidence" value="ECO:0007669"/>
    <property type="project" value="UniProtKB-SubCell"/>
</dbReference>
<feature type="transmembrane region" description="Helical" evidence="6">
    <location>
        <begin position="441"/>
        <end position="458"/>
    </location>
</feature>
<comment type="subcellular location">
    <subcellularLocation>
        <location evidence="1">Cell membrane</location>
        <topology evidence="1">Multi-pass membrane protein</topology>
    </subcellularLocation>
</comment>
<dbReference type="AlphaFoldDB" id="A0A545U447"/>
<feature type="transmembrane region" description="Helical" evidence="6">
    <location>
        <begin position="45"/>
        <end position="67"/>
    </location>
</feature>
<keyword evidence="3 6" id="KW-0812">Transmembrane</keyword>
<feature type="transmembrane region" description="Helical" evidence="6">
    <location>
        <begin position="157"/>
        <end position="176"/>
    </location>
</feature>
<keyword evidence="2" id="KW-1003">Cell membrane</keyword>
<protein>
    <recommendedName>
        <fullName evidence="9">Oligosaccharide flippase family protein</fullName>
    </recommendedName>
</protein>
<sequence>MDYSKSAVLSSIVWTYTYKIFIQLASIVTQLLVIRHLSVSEFGSFSLVASIATLLGAASVTPIGCVLARYIPEYARFEDYFRIKSLFVYSCFLSVVSIFLILLLINIYSSIFIGFLNFPYFDDVLIPICFYIALALLNILIAATLTSMMLHGKLAKLYIVQSLVTTALNLSILPWINLSLLLLVSSLGFVTVVVPGAVIVTRYIIRLKRSTDNMQYIQKRKSNRFRVYKYGFFSLGNEFGSAVVGKVSSLIVASATLNPIQVGLLSVGYRLYQMLFQLIPLKELNAVFRPAMVNRFGSEKQVSEEANSIANLMTKILLCIFGVPIIYLVAFSDIFVSLIFGSQYSNSWLVVSVVLLGGLTVSLFYSTGLMAVVLERIDLAMYCKLIVLITLPLSVVCAKVYGILGIVIITLFGDFARNYLLYRLLSGKYGLKIKWYELKGVVVYFGLLALFCILFRSLSVYNVWVFIGITGIYFLIAFVFSFVSKIFTDKDSLFLKRFLSVSSYGQKIILFFEIFNDFMNFFRGRF</sequence>
<evidence type="ECO:0000256" key="2">
    <source>
        <dbReference type="ARBA" id="ARBA00022475"/>
    </source>
</evidence>
<name>A0A545U447_9GAMM</name>
<feature type="transmembrane region" description="Helical" evidence="6">
    <location>
        <begin position="401"/>
        <end position="420"/>
    </location>
</feature>
<gene>
    <name evidence="7" type="ORF">FKG94_06105</name>
</gene>
<evidence type="ECO:0000313" key="7">
    <source>
        <dbReference type="EMBL" id="TQV84228.1"/>
    </source>
</evidence>
<feature type="transmembrane region" description="Helical" evidence="6">
    <location>
        <begin position="87"/>
        <end position="118"/>
    </location>
</feature>
<feature type="transmembrane region" description="Helical" evidence="6">
    <location>
        <begin position="464"/>
        <end position="487"/>
    </location>
</feature>
<evidence type="ECO:0008006" key="9">
    <source>
        <dbReference type="Google" id="ProtNLM"/>
    </source>
</evidence>
<evidence type="ECO:0000313" key="8">
    <source>
        <dbReference type="Proteomes" id="UP000319732"/>
    </source>
</evidence>